<dbReference type="PANTHER" id="PTHR30006">
    <property type="entry name" value="THIAMINE-BINDING PERIPLASMIC PROTEIN-RELATED"/>
    <property type="match status" value="1"/>
</dbReference>
<evidence type="ECO:0000256" key="1">
    <source>
        <dbReference type="ARBA" id="ARBA00022729"/>
    </source>
</evidence>
<dbReference type="GO" id="GO:0030288">
    <property type="term" value="C:outer membrane-bounded periplasmic space"/>
    <property type="evidence" value="ECO:0007669"/>
    <property type="project" value="TreeGrafter"/>
</dbReference>
<dbReference type="PANTHER" id="PTHR30006:SF2">
    <property type="entry name" value="ABC TRANSPORTER SUBSTRATE-BINDING PROTEIN"/>
    <property type="match status" value="1"/>
</dbReference>
<dbReference type="OrthoDB" id="366726at2"/>
<dbReference type="PROSITE" id="PS51257">
    <property type="entry name" value="PROKAR_LIPOPROTEIN"/>
    <property type="match status" value="1"/>
</dbReference>
<feature type="chain" id="PRO_5039494864" evidence="2">
    <location>
        <begin position="22"/>
        <end position="373"/>
    </location>
</feature>
<dbReference type="Pfam" id="PF13343">
    <property type="entry name" value="SBP_bac_6"/>
    <property type="match status" value="1"/>
</dbReference>
<dbReference type="AlphaFoldDB" id="A0A2U3LFR0"/>
<keyword evidence="1 2" id="KW-0732">Signal</keyword>
<proteinExistence type="predicted"/>
<reference evidence="4" key="1">
    <citation type="submission" date="2018-02" db="EMBL/GenBank/DDBJ databases">
        <authorList>
            <person name="Hausmann B."/>
        </authorList>
    </citation>
    <scope>NUCLEOTIDE SEQUENCE [LARGE SCALE GENOMIC DNA]</scope>
    <source>
        <strain evidence="4">Peat soil MAG SbF1</strain>
    </source>
</reference>
<name>A0A2U3LFR0_9FIRM</name>
<dbReference type="EMBL" id="OMOF01000429">
    <property type="protein sequence ID" value="SPF50694.1"/>
    <property type="molecule type" value="Genomic_DNA"/>
</dbReference>
<dbReference type="GO" id="GO:0030975">
    <property type="term" value="F:thiamine binding"/>
    <property type="evidence" value="ECO:0007669"/>
    <property type="project" value="TreeGrafter"/>
</dbReference>
<dbReference type="Proteomes" id="UP000238916">
    <property type="component" value="Unassembled WGS sequence"/>
</dbReference>
<sequence length="373" mass="40358">MFKKMVVLLIMGTFLTSGILAGCGTTAKPIATNADQEAKTVSSELTGQALKDAVKKEGKIVSYGMPDDWANLGEIWTNFTQQYGITHSDTDMTSAEEIAKFDAEKANAVADIGDVGITFGNVAISRDVVQAHKAPTWKDVPDWAKDKDGLWTGEYAGTIAFLVNTKLVKTVPQSWADLLKPEYKGAVVTGDVLKAAQSQAAVLAAAFANGGDEKNLTPGIDYFKKLSQAGNLKPSDNVFAVFQKGEIPVGILWDFNALGYRSRLADKENYQVVIPSDGTVSSAYVSVINKYAPHPNAAKAFQDYLLSDEGQILLAKGFARPIRADVQIPADVAKNMVPKEQYAAAKPIKDFSAWENDMKTIPDLWRNSVIVAQ</sequence>
<dbReference type="Gene3D" id="3.40.190.10">
    <property type="entry name" value="Periplasmic binding protein-like II"/>
    <property type="match status" value="2"/>
</dbReference>
<feature type="signal peptide" evidence="2">
    <location>
        <begin position="1"/>
        <end position="21"/>
    </location>
</feature>
<evidence type="ECO:0000256" key="2">
    <source>
        <dbReference type="SAM" id="SignalP"/>
    </source>
</evidence>
<evidence type="ECO:0000313" key="4">
    <source>
        <dbReference type="Proteomes" id="UP000238916"/>
    </source>
</evidence>
<organism evidence="3 4">
    <name type="scientific">Candidatus Desulfosporosinus infrequens</name>
    <dbReference type="NCBI Taxonomy" id="2043169"/>
    <lineage>
        <taxon>Bacteria</taxon>
        <taxon>Bacillati</taxon>
        <taxon>Bacillota</taxon>
        <taxon>Clostridia</taxon>
        <taxon>Eubacteriales</taxon>
        <taxon>Desulfitobacteriaceae</taxon>
        <taxon>Desulfosporosinus</taxon>
    </lineage>
</organism>
<dbReference type="GO" id="GO:0030976">
    <property type="term" value="F:thiamine pyrophosphate binding"/>
    <property type="evidence" value="ECO:0007669"/>
    <property type="project" value="TreeGrafter"/>
</dbReference>
<dbReference type="SUPFAM" id="SSF53850">
    <property type="entry name" value="Periplasmic binding protein-like II"/>
    <property type="match status" value="1"/>
</dbReference>
<protein>
    <submittedName>
        <fullName evidence="3">ABC-type Fe3+ transport system, periplasmic component</fullName>
    </submittedName>
</protein>
<evidence type="ECO:0000313" key="3">
    <source>
        <dbReference type="EMBL" id="SPF50694.1"/>
    </source>
</evidence>
<dbReference type="GO" id="GO:0015888">
    <property type="term" value="P:thiamine transport"/>
    <property type="evidence" value="ECO:0007669"/>
    <property type="project" value="TreeGrafter"/>
</dbReference>
<accession>A0A2U3LFR0</accession>
<gene>
    <name evidence="3" type="ORF">SBF1_4850003</name>
</gene>